<dbReference type="STRING" id="1938817.SAMN06296008_101152"/>
<accession>A0A1W1Y3D3</accession>
<dbReference type="PIRSF" id="PIRSF017082">
    <property type="entry name" value="YflP"/>
    <property type="match status" value="1"/>
</dbReference>
<dbReference type="InterPro" id="IPR042100">
    <property type="entry name" value="Bug_dom1"/>
</dbReference>
<keyword evidence="3" id="KW-0675">Receptor</keyword>
<dbReference type="AlphaFoldDB" id="A0A1W1Y3D3"/>
<keyword evidence="2" id="KW-0732">Signal</keyword>
<dbReference type="Proteomes" id="UP000192708">
    <property type="component" value="Unassembled WGS sequence"/>
</dbReference>
<keyword evidence="4" id="KW-1185">Reference proteome</keyword>
<dbReference type="CDD" id="cd07012">
    <property type="entry name" value="PBP2_Bug_TTT"/>
    <property type="match status" value="1"/>
</dbReference>
<comment type="similarity">
    <text evidence="1">Belongs to the UPF0065 (bug) family.</text>
</comment>
<evidence type="ECO:0000313" key="4">
    <source>
        <dbReference type="Proteomes" id="UP000192708"/>
    </source>
</evidence>
<dbReference type="PANTHER" id="PTHR42928:SF5">
    <property type="entry name" value="BLR1237 PROTEIN"/>
    <property type="match status" value="1"/>
</dbReference>
<dbReference type="SUPFAM" id="SSF53850">
    <property type="entry name" value="Periplasmic binding protein-like II"/>
    <property type="match status" value="1"/>
</dbReference>
<dbReference type="EMBL" id="FWXJ01000001">
    <property type="protein sequence ID" value="SMC30331.1"/>
    <property type="molecule type" value="Genomic_DNA"/>
</dbReference>
<reference evidence="3 4" key="1">
    <citation type="submission" date="2017-04" db="EMBL/GenBank/DDBJ databases">
        <authorList>
            <person name="Afonso C.L."/>
            <person name="Miller P.J."/>
            <person name="Scott M.A."/>
            <person name="Spackman E."/>
            <person name="Goraichik I."/>
            <person name="Dimitrov K.M."/>
            <person name="Suarez D.L."/>
            <person name="Swayne D.E."/>
        </authorList>
    </citation>
    <scope>NUCLEOTIDE SEQUENCE [LARGE SCALE GENOMIC DNA]</scope>
    <source>
        <strain evidence="3 4">VK13</strain>
    </source>
</reference>
<name>A0A1W1Y3D3_9BURK</name>
<dbReference type="Gene3D" id="3.40.190.150">
    <property type="entry name" value="Bordetella uptake gene, domain 1"/>
    <property type="match status" value="1"/>
</dbReference>
<evidence type="ECO:0000313" key="3">
    <source>
        <dbReference type="EMBL" id="SMC30331.1"/>
    </source>
</evidence>
<feature type="chain" id="PRO_5013117057" evidence="2">
    <location>
        <begin position="23"/>
        <end position="323"/>
    </location>
</feature>
<protein>
    <submittedName>
        <fullName evidence="3">Tripartite-type tricarboxylate transporter, receptor component TctC</fullName>
    </submittedName>
</protein>
<organism evidence="3 4">
    <name type="scientific">Polynucleobacter kasalickyi</name>
    <dbReference type="NCBI Taxonomy" id="1938817"/>
    <lineage>
        <taxon>Bacteria</taxon>
        <taxon>Pseudomonadati</taxon>
        <taxon>Pseudomonadota</taxon>
        <taxon>Betaproteobacteria</taxon>
        <taxon>Burkholderiales</taxon>
        <taxon>Burkholderiaceae</taxon>
        <taxon>Polynucleobacter</taxon>
    </lineage>
</organism>
<gene>
    <name evidence="3" type="ORF">SAMN06296008_101152</name>
</gene>
<feature type="signal peptide" evidence="2">
    <location>
        <begin position="1"/>
        <end position="22"/>
    </location>
</feature>
<sequence length="323" mass="35214">MRFFTKIALFCGFISCALNAQAQNYPDKPVRIVTSFSAGSGPDALMRNVGDKVGKQVGQAIIMDNRPGANGWLAVDAVKKSPADGYTFLQVDNTHVSLQQHLFKKMPFDFNKDFEPATPLYWTNFFIVVPANSKWNSVGDLIASAKEKSGALTFASWGVGSAGHVGAAMFEAETSTQMNHIPYKDLPSVYNAVANGEVDWAFGTAASAGPLYRAKKVKFLGIAAPKRLTGYLDIPTVSEAGGPKNFELKTWVAIYALKGTPKAAIDKFNQETLIALKDPDVQKNMSTFGFEPWLTNPAEVAREAELQSKKFEIVVKQAKMSIE</sequence>
<evidence type="ECO:0000256" key="1">
    <source>
        <dbReference type="ARBA" id="ARBA00006987"/>
    </source>
</evidence>
<evidence type="ECO:0000256" key="2">
    <source>
        <dbReference type="SAM" id="SignalP"/>
    </source>
</evidence>
<dbReference type="PANTHER" id="PTHR42928">
    <property type="entry name" value="TRICARBOXYLATE-BINDING PROTEIN"/>
    <property type="match status" value="1"/>
</dbReference>
<dbReference type="RefSeq" id="WP_084281948.1">
    <property type="nucleotide sequence ID" value="NZ_FWXJ01000001.1"/>
</dbReference>
<dbReference type="OrthoDB" id="8678477at2"/>
<dbReference type="Gene3D" id="3.40.190.10">
    <property type="entry name" value="Periplasmic binding protein-like II"/>
    <property type="match status" value="1"/>
</dbReference>
<dbReference type="InterPro" id="IPR005064">
    <property type="entry name" value="BUG"/>
</dbReference>
<dbReference type="Pfam" id="PF03401">
    <property type="entry name" value="TctC"/>
    <property type="match status" value="1"/>
</dbReference>
<proteinExistence type="inferred from homology"/>